<sequence length="78" mass="8554">MIATSGEQPHDWEQLMPTDANTSMPDKRFGSPLLSSHTPLGVKFGFNPLELLVSCQVQLTEFGQMPRVRDKTPPGGTV</sequence>
<evidence type="ECO:0000313" key="4">
    <source>
        <dbReference type="WBParaSite" id="SSLN_0001520301-mRNA-1"/>
    </source>
</evidence>
<dbReference type="AlphaFoldDB" id="A0A183TDV0"/>
<keyword evidence="3" id="KW-1185">Reference proteome</keyword>
<name>A0A183TDV0_SCHSO</name>
<accession>A0A183TDV0</accession>
<evidence type="ECO:0000313" key="3">
    <source>
        <dbReference type="Proteomes" id="UP000275846"/>
    </source>
</evidence>
<protein>
    <submittedName>
        <fullName evidence="4">Transposase</fullName>
    </submittedName>
</protein>
<dbReference type="EMBL" id="UYSU01039161">
    <property type="protein sequence ID" value="VDM01034.1"/>
    <property type="molecule type" value="Genomic_DNA"/>
</dbReference>
<feature type="region of interest" description="Disordered" evidence="1">
    <location>
        <begin position="1"/>
        <end position="30"/>
    </location>
</feature>
<evidence type="ECO:0000256" key="1">
    <source>
        <dbReference type="SAM" id="MobiDB-lite"/>
    </source>
</evidence>
<dbReference type="WBParaSite" id="SSLN_0001520301-mRNA-1">
    <property type="protein sequence ID" value="SSLN_0001520301-mRNA-1"/>
    <property type="gene ID" value="SSLN_0001520301"/>
</dbReference>
<organism evidence="4">
    <name type="scientific">Schistocephalus solidus</name>
    <name type="common">Tapeworm</name>
    <dbReference type="NCBI Taxonomy" id="70667"/>
    <lineage>
        <taxon>Eukaryota</taxon>
        <taxon>Metazoa</taxon>
        <taxon>Spiralia</taxon>
        <taxon>Lophotrochozoa</taxon>
        <taxon>Platyhelminthes</taxon>
        <taxon>Cestoda</taxon>
        <taxon>Eucestoda</taxon>
        <taxon>Diphyllobothriidea</taxon>
        <taxon>Diphyllobothriidae</taxon>
        <taxon>Schistocephalus</taxon>
    </lineage>
</organism>
<evidence type="ECO:0000313" key="2">
    <source>
        <dbReference type="EMBL" id="VDM01034.1"/>
    </source>
</evidence>
<gene>
    <name evidence="2" type="ORF">SSLN_LOCUS14648</name>
</gene>
<proteinExistence type="predicted"/>
<reference evidence="4" key="1">
    <citation type="submission" date="2016-06" db="UniProtKB">
        <authorList>
            <consortium name="WormBaseParasite"/>
        </authorList>
    </citation>
    <scope>IDENTIFICATION</scope>
</reference>
<reference evidence="2 3" key="2">
    <citation type="submission" date="2018-11" db="EMBL/GenBank/DDBJ databases">
        <authorList>
            <consortium name="Pathogen Informatics"/>
        </authorList>
    </citation>
    <scope>NUCLEOTIDE SEQUENCE [LARGE SCALE GENOMIC DNA]</scope>
    <source>
        <strain evidence="2 3">NST_G2</strain>
    </source>
</reference>
<dbReference type="Proteomes" id="UP000275846">
    <property type="component" value="Unassembled WGS sequence"/>
</dbReference>